<dbReference type="Pfam" id="PF01943">
    <property type="entry name" value="Polysacc_synt"/>
    <property type="match status" value="1"/>
</dbReference>
<dbReference type="EMBL" id="MJEA01000014">
    <property type="protein sequence ID" value="OQO68722.1"/>
    <property type="molecule type" value="Genomic_DNA"/>
</dbReference>
<keyword evidence="2 5" id="KW-0812">Transmembrane</keyword>
<protein>
    <submittedName>
        <fullName evidence="6">Polysaccharide biosynthesis protein</fullName>
    </submittedName>
</protein>
<dbReference type="OrthoDB" id="9815702at2"/>
<feature type="transmembrane region" description="Helical" evidence="5">
    <location>
        <begin position="208"/>
        <end position="224"/>
    </location>
</feature>
<feature type="transmembrane region" description="Helical" evidence="5">
    <location>
        <begin position="323"/>
        <end position="344"/>
    </location>
</feature>
<evidence type="ECO:0000313" key="7">
    <source>
        <dbReference type="Proteomes" id="UP000192477"/>
    </source>
</evidence>
<feature type="transmembrane region" description="Helical" evidence="5">
    <location>
        <begin position="285"/>
        <end position="303"/>
    </location>
</feature>
<feature type="transmembrane region" description="Helical" evidence="5">
    <location>
        <begin position="40"/>
        <end position="62"/>
    </location>
</feature>
<reference evidence="6 7" key="1">
    <citation type="journal article" date="2017" name="BMC Microbiol.">
        <title>Comparative genomics of Enterococcus spp. isolated from bovine feces.</title>
        <authorList>
            <person name="Beukers A.G."/>
            <person name="Zaheer R."/>
            <person name="Goji N."/>
            <person name="Amoako K.K."/>
            <person name="Chaves A.V."/>
            <person name="Ward M.P."/>
            <person name="McAllister T.A."/>
        </authorList>
    </citation>
    <scope>NUCLEOTIDE SEQUENCE [LARGE SCALE GENOMIC DNA]</scope>
    <source>
        <strain evidence="6 7">F1129D 143</strain>
    </source>
</reference>
<evidence type="ECO:0000256" key="1">
    <source>
        <dbReference type="ARBA" id="ARBA00004141"/>
    </source>
</evidence>
<dbReference type="Proteomes" id="UP000192477">
    <property type="component" value="Unassembled WGS sequence"/>
</dbReference>
<evidence type="ECO:0000256" key="2">
    <source>
        <dbReference type="ARBA" id="ARBA00022692"/>
    </source>
</evidence>
<evidence type="ECO:0000256" key="5">
    <source>
        <dbReference type="SAM" id="Phobius"/>
    </source>
</evidence>
<evidence type="ECO:0000256" key="3">
    <source>
        <dbReference type="ARBA" id="ARBA00022989"/>
    </source>
</evidence>
<comment type="caution">
    <text evidence="6">The sequence shown here is derived from an EMBL/GenBank/DDBJ whole genome shotgun (WGS) entry which is preliminary data.</text>
</comment>
<evidence type="ECO:0000313" key="6">
    <source>
        <dbReference type="EMBL" id="OQO68722.1"/>
    </source>
</evidence>
<feature type="transmembrane region" description="Helical" evidence="5">
    <location>
        <begin position="165"/>
        <end position="187"/>
    </location>
</feature>
<feature type="transmembrane region" description="Helical" evidence="5">
    <location>
        <begin position="12"/>
        <end position="34"/>
    </location>
</feature>
<dbReference type="AlphaFoldDB" id="A0A1V8Y819"/>
<dbReference type="GO" id="GO:0016020">
    <property type="term" value="C:membrane"/>
    <property type="evidence" value="ECO:0007669"/>
    <property type="project" value="UniProtKB-SubCell"/>
</dbReference>
<keyword evidence="3 5" id="KW-1133">Transmembrane helix</keyword>
<feature type="transmembrane region" description="Helical" evidence="5">
    <location>
        <begin position="82"/>
        <end position="107"/>
    </location>
</feature>
<gene>
    <name evidence="6" type="ORF">BH747_11175</name>
</gene>
<sequence length="474" mass="54367">MKNIAKNFFYQSLFQITKIIIPIVTIPIVSNALGPSGIGIYNYTFSVTQYFVLFAGLGVTIYGNREITLVYNRKKEELSKVFWEILTFKVLVTGLVLLVYFILAFFLKNKLYLFIQSLGIFAVLFDVSWFFMGIEDFKKTSISNLVVQLFTFFLIILFIKNEGDTLKYTLIQGLGLVFSQISVWLFIPKYIRFTKINIKNSSKHLKGAFEYFIPQIAITLYTNLNKTLLGFTLGSTAVGFFTNSLQLNTVFVTIITTLDLVLLPHMTRFFAKENIEKIISMMEKTIHLQLFFSIPIMFGMLKVYDKLVPWFFGEKFLYVNQVIPYFTILIVVIPLGMAISRQYLMPIGHIKEYNRSVIVGAIINIGANFILLPTVGFFGVVFSYILAECLVTFVRTKSFLQQTDFKFDFRKICIYVCASLTMCLVTRFLTNQLTSNMLTNIIQVLIAAPIYLAITTIARTNPLIDFIVRKKKNG</sequence>
<dbReference type="InterPro" id="IPR052556">
    <property type="entry name" value="PolySynth_Transporter"/>
</dbReference>
<dbReference type="STRING" id="112904.BH747_11175"/>
<accession>A0A1V8Y819</accession>
<dbReference type="InterPro" id="IPR002797">
    <property type="entry name" value="Polysacc_synth"/>
</dbReference>
<feature type="transmembrane region" description="Helical" evidence="5">
    <location>
        <begin position="412"/>
        <end position="429"/>
    </location>
</feature>
<dbReference type="RefSeq" id="WP_081184567.1">
    <property type="nucleotide sequence ID" value="NZ_MJEA01000014.1"/>
</dbReference>
<keyword evidence="4 5" id="KW-0472">Membrane</keyword>
<proteinExistence type="predicted"/>
<dbReference type="PANTHER" id="PTHR43424:SF1">
    <property type="entry name" value="LOCUS PUTATIVE PROTEIN 1-RELATED"/>
    <property type="match status" value="1"/>
</dbReference>
<feature type="transmembrane region" description="Helical" evidence="5">
    <location>
        <begin position="441"/>
        <end position="464"/>
    </location>
</feature>
<evidence type="ECO:0000256" key="4">
    <source>
        <dbReference type="ARBA" id="ARBA00023136"/>
    </source>
</evidence>
<feature type="transmembrane region" description="Helical" evidence="5">
    <location>
        <begin position="141"/>
        <end position="159"/>
    </location>
</feature>
<feature type="transmembrane region" description="Helical" evidence="5">
    <location>
        <begin position="244"/>
        <end position="264"/>
    </location>
</feature>
<organism evidence="6 7">
    <name type="scientific">Enterococcus villorum</name>
    <dbReference type="NCBI Taxonomy" id="112904"/>
    <lineage>
        <taxon>Bacteria</taxon>
        <taxon>Bacillati</taxon>
        <taxon>Bacillota</taxon>
        <taxon>Bacilli</taxon>
        <taxon>Lactobacillales</taxon>
        <taxon>Enterococcaceae</taxon>
        <taxon>Enterococcus</taxon>
    </lineage>
</organism>
<name>A0A1V8Y819_9ENTE</name>
<dbReference type="PANTHER" id="PTHR43424">
    <property type="entry name" value="LOCUS PUTATIVE PROTEIN 1-RELATED"/>
    <property type="match status" value="1"/>
</dbReference>
<feature type="transmembrane region" description="Helical" evidence="5">
    <location>
        <begin position="113"/>
        <end position="134"/>
    </location>
</feature>
<comment type="subcellular location">
    <subcellularLocation>
        <location evidence="1">Membrane</location>
        <topology evidence="1">Multi-pass membrane protein</topology>
    </subcellularLocation>
</comment>